<dbReference type="Proteomes" id="UP000006241">
    <property type="component" value="Unassembled WGS sequence"/>
</dbReference>
<feature type="signal peptide" evidence="1">
    <location>
        <begin position="1"/>
        <end position="21"/>
    </location>
</feature>
<comment type="caution">
    <text evidence="2">The sequence shown here is derived from an EMBL/GenBank/DDBJ whole genome shotgun (WGS) entry which is preliminary data.</text>
</comment>
<evidence type="ECO:0008006" key="4">
    <source>
        <dbReference type="Google" id="ProtNLM"/>
    </source>
</evidence>
<accession>C2FTX3</accession>
<dbReference type="HOGENOM" id="CLU_1407956_0_0_10"/>
<protein>
    <recommendedName>
        <fullName evidence="4">DUF4397 domain-containing protein</fullName>
    </recommendedName>
</protein>
<proteinExistence type="predicted"/>
<evidence type="ECO:0000256" key="1">
    <source>
        <dbReference type="SAM" id="SignalP"/>
    </source>
</evidence>
<dbReference type="PROSITE" id="PS51257">
    <property type="entry name" value="PROKAR_LIPOPROTEIN"/>
    <property type="match status" value="1"/>
</dbReference>
<dbReference type="AlphaFoldDB" id="C2FTX3"/>
<organism evidence="2 3">
    <name type="scientific">Sphingobacterium spiritivorum ATCC 33300</name>
    <dbReference type="NCBI Taxonomy" id="525372"/>
    <lineage>
        <taxon>Bacteria</taxon>
        <taxon>Pseudomonadati</taxon>
        <taxon>Bacteroidota</taxon>
        <taxon>Sphingobacteriia</taxon>
        <taxon>Sphingobacteriales</taxon>
        <taxon>Sphingobacteriaceae</taxon>
        <taxon>Sphingobacterium</taxon>
    </lineage>
</organism>
<gene>
    <name evidence="2" type="ORF">HMPREF0765_0755</name>
</gene>
<feature type="chain" id="PRO_5002912064" description="DUF4397 domain-containing protein" evidence="1">
    <location>
        <begin position="22"/>
        <end position="212"/>
    </location>
</feature>
<name>C2FTX3_SPHSI</name>
<dbReference type="EMBL" id="ACHB01000018">
    <property type="protein sequence ID" value="EEI93603.1"/>
    <property type="molecule type" value="Genomic_DNA"/>
</dbReference>
<reference evidence="2 3" key="1">
    <citation type="submission" date="2009-01" db="EMBL/GenBank/DDBJ databases">
        <authorList>
            <person name="Qin X."/>
            <person name="Bachman B."/>
            <person name="Battles P."/>
            <person name="Bell A."/>
            <person name="Bess C."/>
            <person name="Bickham C."/>
            <person name="Chaboub L."/>
            <person name="Chen D."/>
            <person name="Coyle M."/>
            <person name="Deiros D.R."/>
            <person name="Dinh H."/>
            <person name="Forbes L."/>
            <person name="Fowler G."/>
            <person name="Francisco L."/>
            <person name="Fu Q."/>
            <person name="Gubbala S."/>
            <person name="Hale W."/>
            <person name="Han Y."/>
            <person name="Hemphill L."/>
            <person name="Highlander S.K."/>
            <person name="Hirani K."/>
            <person name="Hogues M."/>
            <person name="Jackson L."/>
            <person name="Jakkamsetti A."/>
            <person name="Javaid M."/>
            <person name="Jiang H."/>
            <person name="Korchina V."/>
            <person name="Kovar C."/>
            <person name="Lara F."/>
            <person name="Lee S."/>
            <person name="Mata R."/>
            <person name="Mathew T."/>
            <person name="Moen C."/>
            <person name="Morales K."/>
            <person name="Munidasa M."/>
            <person name="Nazareth L."/>
            <person name="Ngo R."/>
            <person name="Nguyen L."/>
            <person name="Okwuonu G."/>
            <person name="Ongeri F."/>
            <person name="Patil S."/>
            <person name="Petrosino J."/>
            <person name="Pham C."/>
            <person name="Pham P."/>
            <person name="Pu L.-L."/>
            <person name="Puazo M."/>
            <person name="Raj R."/>
            <person name="Reid J."/>
            <person name="Rouhana J."/>
            <person name="Saada N."/>
            <person name="Shang Y."/>
            <person name="Simmons D."/>
            <person name="Thornton R."/>
            <person name="Warren J."/>
            <person name="Weissenberger G."/>
            <person name="Zhang J."/>
            <person name="Zhang L."/>
            <person name="Zhou C."/>
            <person name="Zhu D."/>
            <person name="Muzny D."/>
            <person name="Worley K."/>
            <person name="Gibbs R."/>
        </authorList>
    </citation>
    <scope>NUCLEOTIDE SEQUENCE [LARGE SCALE GENOMIC DNA]</scope>
    <source>
        <strain evidence="2 3">ATCC 33300</strain>
    </source>
</reference>
<evidence type="ECO:0000313" key="3">
    <source>
        <dbReference type="Proteomes" id="UP000006241"/>
    </source>
</evidence>
<keyword evidence="1" id="KW-0732">Signal</keyword>
<dbReference type="RefSeq" id="WP_003005596.1">
    <property type="nucleotide sequence ID" value="NZ_GG668631.1"/>
</dbReference>
<evidence type="ECO:0000313" key="2">
    <source>
        <dbReference type="EMBL" id="EEI93603.1"/>
    </source>
</evidence>
<sequence length="212" mass="23511">MKKLNHYLLVLLFSASFVALQSCSKDDPVPEDDQEEVGGVTLTFTEVERETHGDHYHYNDITGAETETVSFSGNPLLPPVGAHLDLEEGKTYRLSMVAKDFAGRETQQTFVERDDIHQVFLLGAPAGTLEYVYADRKADNTKVNVGVTGYLTVLKTSDSFTFRYVLRHLNPGAKAGITAADWNNVNFTKFSGENDLDLKVNLHLIHAGDHGH</sequence>